<accession>A0A8V0Y132</accession>
<dbReference type="FunFam" id="2.10.25.10:FF:000499">
    <property type="entry name" value="Predicted protein"/>
    <property type="match status" value="1"/>
</dbReference>
<evidence type="ECO:0000256" key="1">
    <source>
        <dbReference type="ARBA" id="ARBA00022536"/>
    </source>
</evidence>
<feature type="domain" description="VWFD" evidence="11">
    <location>
        <begin position="402"/>
        <end position="575"/>
    </location>
</feature>
<keyword evidence="5 7" id="KW-1015">Disulfide bond</keyword>
<dbReference type="FunFam" id="2.10.25.10:FF:000490">
    <property type="entry name" value="von Willebrand factor D and EGF domain-containing protein"/>
    <property type="match status" value="1"/>
</dbReference>
<dbReference type="InterPro" id="IPR001846">
    <property type="entry name" value="VWF_type-D"/>
</dbReference>
<dbReference type="InterPro" id="IPR058727">
    <property type="entry name" value="Helical_Vwde"/>
</dbReference>
<dbReference type="InterPro" id="IPR000742">
    <property type="entry name" value="EGF"/>
</dbReference>
<dbReference type="GO" id="GO:0005509">
    <property type="term" value="F:calcium ion binding"/>
    <property type="evidence" value="ECO:0007669"/>
    <property type="project" value="InterPro"/>
</dbReference>
<dbReference type="Pfam" id="PF00094">
    <property type="entry name" value="VWD"/>
    <property type="match status" value="1"/>
</dbReference>
<feature type="disulfide bond" evidence="7">
    <location>
        <begin position="1819"/>
        <end position="1829"/>
    </location>
</feature>
<dbReference type="InterPro" id="IPR057885">
    <property type="entry name" value="Ig_VWDE"/>
</dbReference>
<feature type="domain" description="EGF-like" evidence="10">
    <location>
        <begin position="1751"/>
        <end position="1783"/>
    </location>
</feature>
<dbReference type="PROSITE" id="PS00022">
    <property type="entry name" value="EGF_1"/>
    <property type="match status" value="6"/>
</dbReference>
<dbReference type="InterPro" id="IPR057774">
    <property type="entry name" value="D8C_UMOD/GP2/OIT3-like"/>
</dbReference>
<organism evidence="12 13">
    <name type="scientific">Gallus gallus</name>
    <name type="common">Chicken</name>
    <dbReference type="NCBI Taxonomy" id="9031"/>
    <lineage>
        <taxon>Eukaryota</taxon>
        <taxon>Metazoa</taxon>
        <taxon>Chordata</taxon>
        <taxon>Craniata</taxon>
        <taxon>Vertebrata</taxon>
        <taxon>Euteleostomi</taxon>
        <taxon>Archelosauria</taxon>
        <taxon>Archosauria</taxon>
        <taxon>Dinosauria</taxon>
        <taxon>Saurischia</taxon>
        <taxon>Theropoda</taxon>
        <taxon>Coelurosauria</taxon>
        <taxon>Aves</taxon>
        <taxon>Neognathae</taxon>
        <taxon>Galloanserae</taxon>
        <taxon>Galliformes</taxon>
        <taxon>Phasianidae</taxon>
        <taxon>Phasianinae</taxon>
        <taxon>Gallus</taxon>
    </lineage>
</organism>
<dbReference type="GO" id="GO:0005576">
    <property type="term" value="C:extracellular region"/>
    <property type="evidence" value="ECO:0000318"/>
    <property type="project" value="GO_Central"/>
</dbReference>
<dbReference type="PROSITE" id="PS00010">
    <property type="entry name" value="ASX_HYDROXYL"/>
    <property type="match status" value="1"/>
</dbReference>
<evidence type="ECO:0000256" key="8">
    <source>
        <dbReference type="SAM" id="MobiDB-lite"/>
    </source>
</evidence>
<dbReference type="InterPro" id="IPR000152">
    <property type="entry name" value="EGF-type_Asp/Asn_hydroxyl_site"/>
</dbReference>
<dbReference type="Pfam" id="PF25024">
    <property type="entry name" value="EGF_TEN"/>
    <property type="match status" value="1"/>
</dbReference>
<evidence type="ECO:0000256" key="6">
    <source>
        <dbReference type="ARBA" id="ARBA00023180"/>
    </source>
</evidence>
<dbReference type="PROSITE" id="PS51233">
    <property type="entry name" value="VWFD"/>
    <property type="match status" value="1"/>
</dbReference>
<dbReference type="InterPro" id="IPR009030">
    <property type="entry name" value="Growth_fac_rcpt_cys_sf"/>
</dbReference>
<feature type="signal peptide" evidence="9">
    <location>
        <begin position="1"/>
        <end position="29"/>
    </location>
</feature>
<reference evidence="12" key="3">
    <citation type="submission" date="2025-09" db="UniProtKB">
        <authorList>
            <consortium name="Ensembl"/>
        </authorList>
    </citation>
    <scope>IDENTIFICATION</scope>
    <source>
        <strain evidence="12">broiler</strain>
    </source>
</reference>
<dbReference type="GO" id="GO:0009986">
    <property type="term" value="C:cell surface"/>
    <property type="evidence" value="ECO:0000318"/>
    <property type="project" value="GO_Central"/>
</dbReference>
<dbReference type="OrthoDB" id="382013at2759"/>
<dbReference type="SMR" id="A0A8V0Y132"/>
<dbReference type="GlyGen" id="A0A8V0Y132">
    <property type="glycosylation" value="1 site"/>
</dbReference>
<feature type="disulfide bond" evidence="7">
    <location>
        <begin position="1837"/>
        <end position="1846"/>
    </location>
</feature>
<gene>
    <name evidence="12" type="primary">LOC424300</name>
</gene>
<evidence type="ECO:0008006" key="14">
    <source>
        <dbReference type="Google" id="ProtNLM"/>
    </source>
</evidence>
<dbReference type="SUPFAM" id="SSF57184">
    <property type="entry name" value="Growth factor receptor domain"/>
    <property type="match status" value="1"/>
</dbReference>
<feature type="domain" description="EGF-like" evidence="10">
    <location>
        <begin position="1216"/>
        <end position="1255"/>
    </location>
</feature>
<dbReference type="Pfam" id="PF25776">
    <property type="entry name" value="Ig_VWDE"/>
    <property type="match status" value="1"/>
</dbReference>
<name>A0A8V0Y132_CHICK</name>
<feature type="region of interest" description="Disordered" evidence="8">
    <location>
        <begin position="645"/>
        <end position="702"/>
    </location>
</feature>
<keyword evidence="13" id="KW-1185">Reference proteome</keyword>
<feature type="compositionally biased region" description="Basic and acidic residues" evidence="8">
    <location>
        <begin position="1371"/>
        <end position="1389"/>
    </location>
</feature>
<feature type="disulfide bond" evidence="7">
    <location>
        <begin position="1773"/>
        <end position="1782"/>
    </location>
</feature>
<keyword evidence="1 7" id="KW-0245">EGF-like domain</keyword>
<keyword evidence="6" id="KW-0325">Glycoprotein</keyword>
<dbReference type="PROSITE" id="PS01187">
    <property type="entry name" value="EGF_CA"/>
    <property type="match status" value="2"/>
</dbReference>
<feature type="domain" description="EGF-like" evidence="10">
    <location>
        <begin position="1815"/>
        <end position="1847"/>
    </location>
</feature>
<dbReference type="GeneID" id="424300"/>
<protein>
    <recommendedName>
        <fullName evidence="14">von Willebrand factor D and EGF domain-containing protein</fullName>
    </recommendedName>
</protein>
<feature type="domain" description="EGF-like" evidence="10">
    <location>
        <begin position="1138"/>
        <end position="1177"/>
    </location>
</feature>
<dbReference type="Proteomes" id="UP000000539">
    <property type="component" value="Chromosome 7"/>
</dbReference>
<evidence type="ECO:0000256" key="9">
    <source>
        <dbReference type="SAM" id="SignalP"/>
    </source>
</evidence>
<feature type="disulfide bond" evidence="7">
    <location>
        <begin position="1755"/>
        <end position="1765"/>
    </location>
</feature>
<keyword evidence="2 9" id="KW-0732">Signal</keyword>
<dbReference type="CDD" id="cd00054">
    <property type="entry name" value="EGF_CA"/>
    <property type="match status" value="3"/>
</dbReference>
<feature type="disulfide bond" evidence="7">
    <location>
        <begin position="1677"/>
        <end position="1686"/>
    </location>
</feature>
<dbReference type="OMA" id="DGMAHND"/>
<evidence type="ECO:0000313" key="13">
    <source>
        <dbReference type="Proteomes" id="UP000000539"/>
    </source>
</evidence>
<evidence type="ECO:0000256" key="7">
    <source>
        <dbReference type="PROSITE-ProRule" id="PRU00076"/>
    </source>
</evidence>
<evidence type="ECO:0000256" key="4">
    <source>
        <dbReference type="ARBA" id="ARBA00023054"/>
    </source>
</evidence>
<dbReference type="SMART" id="SM00216">
    <property type="entry name" value="VWD"/>
    <property type="match status" value="1"/>
</dbReference>
<feature type="compositionally biased region" description="Basic and acidic residues" evidence="8">
    <location>
        <begin position="645"/>
        <end position="654"/>
    </location>
</feature>
<reference evidence="12" key="1">
    <citation type="submission" date="2020-11" db="EMBL/GenBank/DDBJ databases">
        <title>Gallus gallus (Chicken) genome, bGalGal1, GRCg7b, maternal haplotype autosomes + Z &amp; W.</title>
        <authorList>
            <person name="Warren W."/>
            <person name="Formenti G."/>
            <person name="Fedrigo O."/>
            <person name="Haase B."/>
            <person name="Mountcastle J."/>
            <person name="Balacco J."/>
            <person name="Tracey A."/>
            <person name="Schneider V."/>
            <person name="Okimoto R."/>
            <person name="Cheng H."/>
            <person name="Hawken R."/>
            <person name="Howe K."/>
            <person name="Jarvis E.D."/>
        </authorList>
    </citation>
    <scope>NUCLEOTIDE SEQUENCE [LARGE SCALE GENOMIC DNA]</scope>
    <source>
        <strain evidence="12">Broiler</strain>
    </source>
</reference>
<evidence type="ECO:0000256" key="2">
    <source>
        <dbReference type="ARBA" id="ARBA00022729"/>
    </source>
</evidence>
<dbReference type="FunFam" id="2.10.25.10:FF:000434">
    <property type="entry name" value="Predicted protein"/>
    <property type="match status" value="1"/>
</dbReference>
<feature type="domain" description="EGF-like" evidence="10">
    <location>
        <begin position="1179"/>
        <end position="1214"/>
    </location>
</feature>
<evidence type="ECO:0000256" key="3">
    <source>
        <dbReference type="ARBA" id="ARBA00022737"/>
    </source>
</evidence>
<keyword evidence="4" id="KW-0175">Coiled coil</keyword>
<dbReference type="GeneTree" id="ENSGT00940000166779"/>
<feature type="disulfide bond" evidence="7">
    <location>
        <begin position="1691"/>
        <end position="1701"/>
    </location>
</feature>
<dbReference type="PANTHER" id="PTHR14949:SF52">
    <property type="entry name" value="VON WILLEBRAND FACTOR D AND EGF DOMAIN-CONTAINING PROTEIN"/>
    <property type="match status" value="1"/>
</dbReference>
<dbReference type="PRINTS" id="PR01983">
    <property type="entry name" value="NOTCH"/>
</dbReference>
<feature type="domain" description="EGF-like" evidence="10">
    <location>
        <begin position="1656"/>
        <end position="1687"/>
    </location>
</feature>
<dbReference type="PROSITE" id="PS50026">
    <property type="entry name" value="EGF_3"/>
    <property type="match status" value="7"/>
</dbReference>
<keyword evidence="3" id="KW-0677">Repeat</keyword>
<dbReference type="PROSITE" id="PS01186">
    <property type="entry name" value="EGF_2"/>
    <property type="match status" value="5"/>
</dbReference>
<feature type="disulfide bond" evidence="7">
    <location>
        <begin position="1659"/>
        <end position="1669"/>
    </location>
</feature>
<dbReference type="Pfam" id="PF26129">
    <property type="entry name" value="Vwde"/>
    <property type="match status" value="1"/>
</dbReference>
<dbReference type="FunFam" id="2.10.25.10:FF:000831">
    <property type="entry name" value="von Willebrand factor D and EGF domains"/>
    <property type="match status" value="1"/>
</dbReference>
<dbReference type="RefSeq" id="XP_040559747.1">
    <property type="nucleotide sequence ID" value="XM_040703813.2"/>
</dbReference>
<dbReference type="PANTHER" id="PTHR14949">
    <property type="entry name" value="EGF-LIKE-DOMAIN, MULTIPLE 7, 8"/>
    <property type="match status" value="1"/>
</dbReference>
<feature type="disulfide bond" evidence="7">
    <location>
        <begin position="1709"/>
        <end position="1718"/>
    </location>
</feature>
<dbReference type="Pfam" id="PF23283">
    <property type="entry name" value="D8C_UMOD"/>
    <property type="match status" value="1"/>
</dbReference>
<dbReference type="SMART" id="SM00181">
    <property type="entry name" value="EGF"/>
    <property type="match status" value="12"/>
</dbReference>
<proteinExistence type="predicted"/>
<feature type="disulfide bond" evidence="7">
    <location>
        <begin position="1204"/>
        <end position="1213"/>
    </location>
</feature>
<dbReference type="Gene3D" id="2.10.25.10">
    <property type="entry name" value="Laminin"/>
    <property type="match status" value="11"/>
</dbReference>
<feature type="compositionally biased region" description="Polar residues" evidence="8">
    <location>
        <begin position="683"/>
        <end position="697"/>
    </location>
</feature>
<dbReference type="InterPro" id="IPR001881">
    <property type="entry name" value="EGF-like_Ca-bd_dom"/>
</dbReference>
<feature type="chain" id="PRO_5036475975" description="von Willebrand factor D and EGF domain-containing protein" evidence="9">
    <location>
        <begin position="30"/>
        <end position="1885"/>
    </location>
</feature>
<evidence type="ECO:0000256" key="5">
    <source>
        <dbReference type="ARBA" id="ARBA00023157"/>
    </source>
</evidence>
<feature type="region of interest" description="Disordered" evidence="8">
    <location>
        <begin position="1358"/>
        <end position="1392"/>
    </location>
</feature>
<comment type="caution">
    <text evidence="7">Lacks conserved residue(s) required for the propagation of feature annotation.</text>
</comment>
<evidence type="ECO:0000313" key="12">
    <source>
        <dbReference type="Ensembl" id="ENSGALP00010012656.1"/>
    </source>
</evidence>
<feature type="disulfide bond" evidence="7">
    <location>
        <begin position="1167"/>
        <end position="1176"/>
    </location>
</feature>
<evidence type="ECO:0000259" key="11">
    <source>
        <dbReference type="PROSITE" id="PS51233"/>
    </source>
</evidence>
<feature type="disulfide bond" evidence="7">
    <location>
        <begin position="1183"/>
        <end position="1193"/>
    </location>
</feature>
<feature type="domain" description="EGF-like" evidence="10">
    <location>
        <begin position="1688"/>
        <end position="1719"/>
    </location>
</feature>
<evidence type="ECO:0000259" key="10">
    <source>
        <dbReference type="PROSITE" id="PS50026"/>
    </source>
</evidence>
<sequence>MQQPLPSHQHLQLVACLCWIPLLAISSESAPLAPECSPAGHRILRSPYRSTRFDSLELQRTSAQDLVCDHSLPPAWYRFMINNTPAEMPTRCIEMNKCGTQAPVWLSLKSESLPAPGESKHLTACATWQVFGGTKDCCLFWIPITVRNCIEFFVYLLQPTQGCMGYCAEEKLPSLTLQPVITPELVRGRAHLKCAYSSPGWGLSYTVLWSRLVASGRQEQIHQDTTLQMCSYLDISSGHLQLGDTVFCTVTAFARDTPEQRSLPEQSKGFYAGIKFLPESLQIAEDGKEHVLTILSTVPITCSGHNDSCKITLRLSTEDLDSQLLGAPNIVLSACQVDLVPAPCSEGSCAAAVLTVTAVTDFAQDGNRVSHIRAEPVGHRDVLWRAHASKDVKVTVQDLPTGNCYSFTDPHIITFDGWRYDNYKIGTFLLCQSTSRAFEVHVRQWDCGGHRSATACNCGVAAREGSDVVRLDACSGHFRDSRPQLNVQSTEASPQVKILTSYGGRKITILFPSGAFIRADVSEWGMGLTVRTPSSDFNSTRGLCGLFDGIGHNDLNNVPEEDFIEEWRIPPGKSLFDKTPASSEGKQRKNYCRCQKESTKSMPLVKTLNAFQTQSPGCHYDNVDYTFAIPYLDVTSEFVTRSGKEFASRDDGKQSPKSFDQRSLPKSIKKRGSHEEQLKPFSHNASMKNNSSLNFTKPSEELQRPKRQEDYFEYSAPHPLHSPSQTDTESFAYFFPEDYFEGIRIKLPLGWPTPNGLTSAKAQEICHRILANSTIGLVCKVLLGKLIDEAINICMLDLQLKDDVAWVRALIALLENECERRVLRNRGKVFRVGSQPSATQEEILTILRCPAFCNGNGQCTDLGCQCFEDHSSYDCSTAKKQALEITSLENRGLCDIRTSDCSRVRVFGVGFKDSPHLHCEVTRLIHLNGEWISREQETTRADFLSSKAVDCQIPLLNITETEAVHFVAGDEPFARWQVKITDDGFLYSNSRVLTLYDAVCQACESHPTGLCKLKDNTCNIDGLCYGEGESSPASPCLLCEPDISKFTWSINENNLPPVFQAPSSQLLTFIGENFVYQLTAVDPEGSAVLFILEAGPQDARLSPAGLLIWKVDSEEMQTFEFTVSDECNAQSRYTVEVQVKPCSCLNGGTCVTNIKFPPGLGEYLCLCPNGFDGGFCQEDINECKSNPCKSGTCVDGVDSYACQCPPGLGGLTCQEDKNECEEGLCFPGVSCMNTFGSYVCGICPSGMEGNGKTCKSVLAADFTKALIIDNNNGKGDMNKTEVEWPLQTLEAKNSPVIKNFNISDNLGHAAHQPRVTTCANRPCFPGVLCFDRKPPYVGYVCGRCPTGFFGNGRICSKAPRPVSRPSQSHTDVAERNSEDARGSHQEGKTSRNVYSLLSQTQIPRQQTTYSVERNHTVINTAFFTMKRKISQAQTLSAKIPDMESTVSEKQTSIEKRSHTHTFPLHEEPDPKTAAVNVTTHTPVHFKQYKPGTRRTIPSHLNTNASSFFARLHAVQQAHSRYSSSPRKWPSHITGSKTELSKNLLTEQQKASSLETPLTSSLHEIGSSLDTAPQSASVLPGPATPARLPAQTAALRKASSVAIDHVELPKPISGSHQKALCGSESCFSGVQCELAKDGGFKCGSCPSGYSGNGITCEVQCDPPCEHGGTCVAQNTCSCAYGFVGPRCETMVCNRHCHNGGVCVSPDECKCRSGWSSPSCEIAVCNPVCLNGGICVRPNTCTCPYGFYGPRCQRAVCIPPCKNGGHCVRTNVCSCTEGYTGRRCQKSVCDPVCMNGGKCVSPNVCDCPSGWRGKHCNKPVCLQKCLNGGECIGPNICECPEGWVGMLCQTPICEQKCLFGSRCIKPNVCACRSGYTGSACGKKLPTG</sequence>
<dbReference type="Ensembl" id="ENSGALT00010022068.1">
    <property type="protein sequence ID" value="ENSGALP00010012656.1"/>
    <property type="gene ID" value="ENSGALG00010009257.1"/>
</dbReference>
<dbReference type="Pfam" id="PF00008">
    <property type="entry name" value="EGF"/>
    <property type="match status" value="1"/>
</dbReference>
<dbReference type="GO" id="GO:0005102">
    <property type="term" value="F:signaling receptor binding"/>
    <property type="evidence" value="ECO:0000318"/>
    <property type="project" value="GO_Central"/>
</dbReference>
<dbReference type="InterPro" id="IPR050969">
    <property type="entry name" value="Dev_Signal_Modulators"/>
</dbReference>
<dbReference type="InterPro" id="IPR018097">
    <property type="entry name" value="EGF_Ca-bd_CS"/>
</dbReference>
<dbReference type="SMART" id="SM00179">
    <property type="entry name" value="EGF_CA"/>
    <property type="match status" value="3"/>
</dbReference>
<reference evidence="12" key="2">
    <citation type="submission" date="2025-08" db="UniProtKB">
        <authorList>
            <consortium name="Ensembl"/>
        </authorList>
    </citation>
    <scope>IDENTIFICATION</scope>
    <source>
        <strain evidence="12">broiler</strain>
    </source>
</reference>